<evidence type="ECO:0000259" key="9">
    <source>
        <dbReference type="PROSITE" id="PS50835"/>
    </source>
</evidence>
<dbReference type="Pfam" id="PF13927">
    <property type="entry name" value="Ig_3"/>
    <property type="match status" value="1"/>
</dbReference>
<evidence type="ECO:0000256" key="5">
    <source>
        <dbReference type="ARBA" id="ARBA00023136"/>
    </source>
</evidence>
<dbReference type="SUPFAM" id="SSF48726">
    <property type="entry name" value="Immunoglobulin"/>
    <property type="match status" value="1"/>
</dbReference>
<dbReference type="GO" id="GO:0070593">
    <property type="term" value="P:dendrite self-avoidance"/>
    <property type="evidence" value="ECO:0007669"/>
    <property type="project" value="TreeGrafter"/>
</dbReference>
<keyword evidence="5" id="KW-0472">Membrane</keyword>
<evidence type="ECO:0000256" key="6">
    <source>
        <dbReference type="ARBA" id="ARBA00023157"/>
    </source>
</evidence>
<evidence type="ECO:0000256" key="4">
    <source>
        <dbReference type="ARBA" id="ARBA00022737"/>
    </source>
</evidence>
<keyword evidence="2" id="KW-1003">Cell membrane</keyword>
<name>A0A9W9ZDG5_9CNID</name>
<dbReference type="Proteomes" id="UP001163046">
    <property type="component" value="Unassembled WGS sequence"/>
</dbReference>
<keyword evidence="3" id="KW-0732">Signal</keyword>
<feature type="domain" description="Ig-like" evidence="9">
    <location>
        <begin position="27"/>
        <end position="109"/>
    </location>
</feature>
<proteinExistence type="predicted"/>
<evidence type="ECO:0000256" key="8">
    <source>
        <dbReference type="ARBA" id="ARBA00023319"/>
    </source>
</evidence>
<organism evidence="10 11">
    <name type="scientific">Desmophyllum pertusum</name>
    <dbReference type="NCBI Taxonomy" id="174260"/>
    <lineage>
        <taxon>Eukaryota</taxon>
        <taxon>Metazoa</taxon>
        <taxon>Cnidaria</taxon>
        <taxon>Anthozoa</taxon>
        <taxon>Hexacorallia</taxon>
        <taxon>Scleractinia</taxon>
        <taxon>Caryophylliina</taxon>
        <taxon>Caryophylliidae</taxon>
        <taxon>Desmophyllum</taxon>
    </lineage>
</organism>
<dbReference type="PANTHER" id="PTHR10075">
    <property type="entry name" value="BASIGIN RELATED"/>
    <property type="match status" value="1"/>
</dbReference>
<keyword evidence="7" id="KW-0325">Glycoprotein</keyword>
<dbReference type="OrthoDB" id="5979564at2759"/>
<evidence type="ECO:0000313" key="11">
    <source>
        <dbReference type="Proteomes" id="UP001163046"/>
    </source>
</evidence>
<dbReference type="InterPro" id="IPR007110">
    <property type="entry name" value="Ig-like_dom"/>
</dbReference>
<dbReference type="GO" id="GO:0030424">
    <property type="term" value="C:axon"/>
    <property type="evidence" value="ECO:0007669"/>
    <property type="project" value="TreeGrafter"/>
</dbReference>
<dbReference type="SMART" id="SM00408">
    <property type="entry name" value="IGc2"/>
    <property type="match status" value="1"/>
</dbReference>
<dbReference type="GO" id="GO:0005886">
    <property type="term" value="C:plasma membrane"/>
    <property type="evidence" value="ECO:0007669"/>
    <property type="project" value="UniProtKB-SubCell"/>
</dbReference>
<keyword evidence="4" id="KW-0677">Repeat</keyword>
<protein>
    <submittedName>
        <fullName evidence="10">Roundabout 1</fullName>
    </submittedName>
</protein>
<reference evidence="10" key="1">
    <citation type="submission" date="2023-01" db="EMBL/GenBank/DDBJ databases">
        <title>Genome assembly of the deep-sea coral Lophelia pertusa.</title>
        <authorList>
            <person name="Herrera S."/>
            <person name="Cordes E."/>
        </authorList>
    </citation>
    <scope>NUCLEOTIDE SEQUENCE</scope>
    <source>
        <strain evidence="10">USNM1676648</strain>
        <tissue evidence="10">Polyp</tissue>
    </source>
</reference>
<dbReference type="GO" id="GO:0007411">
    <property type="term" value="P:axon guidance"/>
    <property type="evidence" value="ECO:0007669"/>
    <property type="project" value="TreeGrafter"/>
</dbReference>
<dbReference type="PROSITE" id="PS50835">
    <property type="entry name" value="IG_LIKE"/>
    <property type="match status" value="1"/>
</dbReference>
<dbReference type="InterPro" id="IPR013783">
    <property type="entry name" value="Ig-like_fold"/>
</dbReference>
<keyword evidence="8" id="KW-0393">Immunoglobulin domain</keyword>
<dbReference type="GO" id="GO:0098632">
    <property type="term" value="F:cell-cell adhesion mediator activity"/>
    <property type="evidence" value="ECO:0007669"/>
    <property type="project" value="TreeGrafter"/>
</dbReference>
<dbReference type="FunFam" id="2.60.40.10:FF:000273">
    <property type="entry name" value="contactin-3 isoform X1"/>
    <property type="match status" value="1"/>
</dbReference>
<dbReference type="EMBL" id="MU826356">
    <property type="protein sequence ID" value="KAJ7379696.1"/>
    <property type="molecule type" value="Genomic_DNA"/>
</dbReference>
<keyword evidence="6" id="KW-1015">Disulfide bond</keyword>
<evidence type="ECO:0000256" key="7">
    <source>
        <dbReference type="ARBA" id="ARBA00023180"/>
    </source>
</evidence>
<dbReference type="InterPro" id="IPR003598">
    <property type="entry name" value="Ig_sub2"/>
</dbReference>
<keyword evidence="11" id="KW-1185">Reference proteome</keyword>
<gene>
    <name evidence="10" type="primary">ROBO1_4</name>
    <name evidence="10" type="ORF">OS493_014100</name>
</gene>
<evidence type="ECO:0000256" key="2">
    <source>
        <dbReference type="ARBA" id="ARBA00022475"/>
    </source>
</evidence>
<evidence type="ECO:0000313" key="10">
    <source>
        <dbReference type="EMBL" id="KAJ7379696.1"/>
    </source>
</evidence>
<dbReference type="InterPro" id="IPR003599">
    <property type="entry name" value="Ig_sub"/>
</dbReference>
<sequence>MYTCVAQNKKGVEEATAFVNIITSVPPTALVLPANQTVDEGATVILSCAVTGDPYPSIQWRRVGGSLTDSHVIDEGLLQIQEATKEDEGMYVCVAQNKKGVQQANGIVNVISEC</sequence>
<dbReference type="GO" id="GO:0007156">
    <property type="term" value="P:homophilic cell adhesion via plasma membrane adhesion molecules"/>
    <property type="evidence" value="ECO:0007669"/>
    <property type="project" value="TreeGrafter"/>
</dbReference>
<dbReference type="SMART" id="SM00409">
    <property type="entry name" value="IG"/>
    <property type="match status" value="1"/>
</dbReference>
<accession>A0A9W9ZDG5</accession>
<evidence type="ECO:0000256" key="3">
    <source>
        <dbReference type="ARBA" id="ARBA00022729"/>
    </source>
</evidence>
<dbReference type="Gene3D" id="2.60.40.10">
    <property type="entry name" value="Immunoglobulins"/>
    <property type="match status" value="1"/>
</dbReference>
<evidence type="ECO:0000256" key="1">
    <source>
        <dbReference type="ARBA" id="ARBA00004236"/>
    </source>
</evidence>
<dbReference type="PANTHER" id="PTHR10075:SF100">
    <property type="entry name" value="FASCICLIN-2"/>
    <property type="match status" value="1"/>
</dbReference>
<comment type="caution">
    <text evidence="10">The sequence shown here is derived from an EMBL/GenBank/DDBJ whole genome shotgun (WGS) entry which is preliminary data.</text>
</comment>
<comment type="subcellular location">
    <subcellularLocation>
        <location evidence="1">Cell membrane</location>
    </subcellularLocation>
</comment>
<dbReference type="InterPro" id="IPR036179">
    <property type="entry name" value="Ig-like_dom_sf"/>
</dbReference>
<dbReference type="AlphaFoldDB" id="A0A9W9ZDG5"/>